<feature type="domain" description="Glycine transporter" evidence="8">
    <location>
        <begin position="92"/>
        <end position="162"/>
    </location>
</feature>
<reference evidence="13 14" key="3">
    <citation type="submission" date="2018-03" db="EMBL/GenBank/DDBJ databases">
        <title>Whole genome sequencing of Histamine producing bacteria.</title>
        <authorList>
            <person name="Butler K."/>
        </authorList>
    </citation>
    <scope>NUCLEOTIDE SEQUENCE [LARGE SCALE GENOMIC DNA]</scope>
    <source>
        <strain evidence="10 13">BS2</strain>
        <strain evidence="9 14">DSM 23343</strain>
    </source>
</reference>
<accession>A0A1A6T767</accession>
<evidence type="ECO:0000256" key="4">
    <source>
        <dbReference type="ARBA" id="ARBA00022692"/>
    </source>
</evidence>
<comment type="similarity">
    <text evidence="2">Belongs to the UPF0126 family.</text>
</comment>
<dbReference type="PANTHER" id="PTHR30506">
    <property type="entry name" value="INNER MEMBRANE PROTEIN"/>
    <property type="match status" value="1"/>
</dbReference>
<dbReference type="EMBL" id="FYAH01000007">
    <property type="protein sequence ID" value="SMY17784.1"/>
    <property type="molecule type" value="Genomic_DNA"/>
</dbReference>
<proteinExistence type="inferred from homology"/>
<feature type="transmembrane region" description="Helical" evidence="7">
    <location>
        <begin position="173"/>
        <end position="194"/>
    </location>
</feature>
<dbReference type="AlphaFoldDB" id="A0A1A6T767"/>
<keyword evidence="5 7" id="KW-1133">Transmembrane helix</keyword>
<evidence type="ECO:0000313" key="12">
    <source>
        <dbReference type="Proteomes" id="UP000196485"/>
    </source>
</evidence>
<evidence type="ECO:0000256" key="3">
    <source>
        <dbReference type="ARBA" id="ARBA00022475"/>
    </source>
</evidence>
<reference evidence="11" key="1">
    <citation type="submission" date="2017-06" db="EMBL/GenBank/DDBJ databases">
        <authorList>
            <person name="Kim H.J."/>
            <person name="Triplett B.A."/>
        </authorList>
    </citation>
    <scope>NUCLEOTIDE SEQUENCE [LARGE SCALE GENOMIC DNA]</scope>
    <source>
        <strain evidence="11">Type strain: CECT 9192</strain>
    </source>
</reference>
<feature type="transmembrane region" description="Helical" evidence="7">
    <location>
        <begin position="149"/>
        <end position="167"/>
    </location>
</feature>
<dbReference type="PANTHER" id="PTHR30506:SF3">
    <property type="entry name" value="UPF0126 INNER MEMBRANE PROTEIN YADS-RELATED"/>
    <property type="match status" value="1"/>
</dbReference>
<keyword evidence="3" id="KW-1003">Cell membrane</keyword>
<dbReference type="Pfam" id="PF03458">
    <property type="entry name" value="Gly_transporter"/>
    <property type="match status" value="2"/>
</dbReference>
<feature type="domain" description="Glycine transporter" evidence="8">
    <location>
        <begin position="5"/>
        <end position="78"/>
    </location>
</feature>
<evidence type="ECO:0000313" key="10">
    <source>
        <dbReference type="EMBL" id="PSU29005.1"/>
    </source>
</evidence>
<feature type="transmembrane region" description="Helical" evidence="7">
    <location>
        <begin position="30"/>
        <end position="51"/>
    </location>
</feature>
<reference evidence="12" key="2">
    <citation type="submission" date="2017-06" db="EMBL/GenBank/DDBJ databases">
        <authorList>
            <person name="Rodrigo-Torres L."/>
            <person name="Arahal R. D."/>
            <person name="Lucena T."/>
        </authorList>
    </citation>
    <scope>NUCLEOTIDE SEQUENCE [LARGE SCALE GENOMIC DNA]</scope>
    <source>
        <strain evidence="12">type strain: CECT 9192</strain>
    </source>
</reference>
<dbReference type="OrthoDB" id="9791874at2"/>
<feature type="transmembrane region" description="Helical" evidence="7">
    <location>
        <begin position="63"/>
        <end position="80"/>
    </location>
</feature>
<dbReference type="InterPro" id="IPR005115">
    <property type="entry name" value="Gly_transporter"/>
</dbReference>
<organism evidence="9 14">
    <name type="scientific">Photobacterium aquimaris</name>
    <dbReference type="NCBI Taxonomy" id="512643"/>
    <lineage>
        <taxon>Bacteria</taxon>
        <taxon>Pseudomonadati</taxon>
        <taxon>Pseudomonadota</taxon>
        <taxon>Gammaproteobacteria</taxon>
        <taxon>Vibrionales</taxon>
        <taxon>Vibrionaceae</taxon>
        <taxon>Photobacterium</taxon>
    </lineage>
</organism>
<feature type="transmembrane region" description="Helical" evidence="7">
    <location>
        <begin position="112"/>
        <end position="137"/>
    </location>
</feature>
<evidence type="ECO:0000256" key="7">
    <source>
        <dbReference type="SAM" id="Phobius"/>
    </source>
</evidence>
<evidence type="ECO:0000313" key="11">
    <source>
        <dbReference type="EMBL" id="SMY17784.1"/>
    </source>
</evidence>
<dbReference type="RefSeq" id="WP_060997613.1">
    <property type="nucleotide sequence ID" value="NZ_FYAH01000007.1"/>
</dbReference>
<evidence type="ECO:0000313" key="14">
    <source>
        <dbReference type="Proteomes" id="UP000241858"/>
    </source>
</evidence>
<evidence type="ECO:0000256" key="6">
    <source>
        <dbReference type="ARBA" id="ARBA00023136"/>
    </source>
</evidence>
<feature type="transmembrane region" description="Helical" evidence="7">
    <location>
        <begin position="6"/>
        <end position="23"/>
    </location>
</feature>
<keyword evidence="12" id="KW-1185">Reference proteome</keyword>
<feature type="transmembrane region" description="Helical" evidence="7">
    <location>
        <begin position="87"/>
        <end position="106"/>
    </location>
</feature>
<keyword evidence="4 7" id="KW-0812">Transmembrane</keyword>
<name>A0A1A6T767_9GAMM</name>
<dbReference type="Proteomes" id="UP000196485">
    <property type="component" value="Unassembled WGS sequence"/>
</dbReference>
<evidence type="ECO:0000313" key="13">
    <source>
        <dbReference type="Proteomes" id="UP000240254"/>
    </source>
</evidence>
<evidence type="ECO:0000313" key="9">
    <source>
        <dbReference type="EMBL" id="PSU02259.1"/>
    </source>
</evidence>
<evidence type="ECO:0000259" key="8">
    <source>
        <dbReference type="Pfam" id="PF03458"/>
    </source>
</evidence>
<evidence type="ECO:0000256" key="1">
    <source>
        <dbReference type="ARBA" id="ARBA00004651"/>
    </source>
</evidence>
<protein>
    <recommendedName>
        <fullName evidence="8">Glycine transporter domain-containing protein</fullName>
    </recommendedName>
</protein>
<dbReference type="EMBL" id="PYLY01000034">
    <property type="protein sequence ID" value="PSU02259.1"/>
    <property type="molecule type" value="Genomic_DNA"/>
</dbReference>
<dbReference type="Proteomes" id="UP000240254">
    <property type="component" value="Unassembled WGS sequence"/>
</dbReference>
<dbReference type="EMBL" id="PYMK01000009">
    <property type="protein sequence ID" value="PSU29005.1"/>
    <property type="molecule type" value="Genomic_DNA"/>
</dbReference>
<dbReference type="Proteomes" id="UP000241858">
    <property type="component" value="Unassembled WGS sequence"/>
</dbReference>
<evidence type="ECO:0000256" key="5">
    <source>
        <dbReference type="ARBA" id="ARBA00022989"/>
    </source>
</evidence>
<gene>
    <name evidence="9" type="ORF">C0W81_15215</name>
    <name evidence="10" type="ORF">CTM88_10350</name>
    <name evidence="11" type="ORF">PAQU9191_03098</name>
</gene>
<comment type="subcellular location">
    <subcellularLocation>
        <location evidence="1">Cell membrane</location>
        <topology evidence="1">Multi-pass membrane protein</topology>
    </subcellularLocation>
</comment>
<sequence length="203" mass="21809">MLIYFLDMFGTAIFAASGVLMAGRLRMDPFGVVVLASVTAIGGGTIRDMALGATPVFWIHDTNYLWVIFITCIITMLATQRPRRMPWYFLPVADAIGLAVFVAIGVEKSLRYGASPLVAVIMGVITGCGGGVIRDVLGREVPMIFRTEVYATACIIGGIVHTLSLTLGVLPSMAAIMGIITTLSIRLAAIRWNLSLPTFALRN</sequence>
<evidence type="ECO:0000256" key="2">
    <source>
        <dbReference type="ARBA" id="ARBA00008193"/>
    </source>
</evidence>
<dbReference type="GO" id="GO:0005886">
    <property type="term" value="C:plasma membrane"/>
    <property type="evidence" value="ECO:0007669"/>
    <property type="project" value="UniProtKB-SubCell"/>
</dbReference>
<keyword evidence="6 7" id="KW-0472">Membrane</keyword>